<feature type="transmembrane region" description="Helical" evidence="5">
    <location>
        <begin position="108"/>
        <end position="127"/>
    </location>
</feature>
<dbReference type="AlphaFoldDB" id="M9R7A6"/>
<dbReference type="Gene3D" id="1.10.3720.10">
    <property type="entry name" value="MetI-like"/>
    <property type="match status" value="1"/>
</dbReference>
<evidence type="ECO:0000256" key="2">
    <source>
        <dbReference type="ARBA" id="ARBA00022692"/>
    </source>
</evidence>
<feature type="transmembrane region" description="Helical" evidence="5">
    <location>
        <begin position="12"/>
        <end position="35"/>
    </location>
</feature>
<dbReference type="SUPFAM" id="SSF161098">
    <property type="entry name" value="MetI-like"/>
    <property type="match status" value="1"/>
</dbReference>
<name>M9R7A6_9RHOB</name>
<dbReference type="CDD" id="cd06261">
    <property type="entry name" value="TM_PBP2"/>
    <property type="match status" value="1"/>
</dbReference>
<sequence length="293" mass="32959">MSQRLEARRAATILVLPAIILLLALNIFPIIYAAYISLHHWNLASPNPPRFAGLFNYEELLIDERFSNSLMVSGQFIFLAVGIELLLGFALAFVFNSKLPGLDTLRKISLLPVMAMPLVVGLTWFYMLNENFGVTNWIVTLFGFERQPFLTDQTLSILSVVLTDVWQWTPFVTLVIFAALQSLPEYVFEAARMDGLNERQIFFKMTLPLLRPAILVVLVIRAVDAFRMIELIFMMTKGGPAGATEVMPWYLYTTGFLSLNLGYAAAMAVVMIIVVTLVAQVLVRKIVNQGEME</sequence>
<keyword evidence="3 5" id="KW-1133">Transmembrane helix</keyword>
<dbReference type="GO" id="GO:0055085">
    <property type="term" value="P:transmembrane transport"/>
    <property type="evidence" value="ECO:0007669"/>
    <property type="project" value="InterPro"/>
</dbReference>
<evidence type="ECO:0000256" key="3">
    <source>
        <dbReference type="ARBA" id="ARBA00022989"/>
    </source>
</evidence>
<dbReference type="Proteomes" id="UP000005307">
    <property type="component" value="Chromosome"/>
</dbReference>
<keyword evidence="5" id="KW-0813">Transport</keyword>
<organism evidence="7 8">
    <name type="scientific">Octadecabacter antarcticus 307</name>
    <dbReference type="NCBI Taxonomy" id="391626"/>
    <lineage>
        <taxon>Bacteria</taxon>
        <taxon>Pseudomonadati</taxon>
        <taxon>Pseudomonadota</taxon>
        <taxon>Alphaproteobacteria</taxon>
        <taxon>Rhodobacterales</taxon>
        <taxon>Roseobacteraceae</taxon>
        <taxon>Octadecabacter</taxon>
    </lineage>
</organism>
<keyword evidence="4 5" id="KW-0472">Membrane</keyword>
<evidence type="ECO:0000256" key="4">
    <source>
        <dbReference type="ARBA" id="ARBA00023136"/>
    </source>
</evidence>
<dbReference type="HOGENOM" id="CLU_016047_0_3_5"/>
<feature type="transmembrane region" description="Helical" evidence="5">
    <location>
        <begin position="168"/>
        <end position="188"/>
    </location>
</feature>
<dbReference type="STRING" id="391626.OAN307_c20100"/>
<evidence type="ECO:0000256" key="5">
    <source>
        <dbReference type="RuleBase" id="RU363032"/>
    </source>
</evidence>
<evidence type="ECO:0000313" key="7">
    <source>
        <dbReference type="EMBL" id="AGI67653.1"/>
    </source>
</evidence>
<dbReference type="PANTHER" id="PTHR43759:SF1">
    <property type="entry name" value="GLUCOSE IMPORT SYSTEM PERMEASE PROTEIN GLCT"/>
    <property type="match status" value="1"/>
</dbReference>
<keyword evidence="2 5" id="KW-0812">Transmembrane</keyword>
<protein>
    <submittedName>
        <fullName evidence="7">ABC transporter permease protein</fullName>
    </submittedName>
</protein>
<dbReference type="InterPro" id="IPR052730">
    <property type="entry name" value="Sugar_ABC_transporter"/>
</dbReference>
<accession>M9R7A6</accession>
<feature type="transmembrane region" description="Helical" evidence="5">
    <location>
        <begin position="249"/>
        <end position="282"/>
    </location>
</feature>
<dbReference type="GO" id="GO:0005886">
    <property type="term" value="C:plasma membrane"/>
    <property type="evidence" value="ECO:0007669"/>
    <property type="project" value="UniProtKB-SubCell"/>
</dbReference>
<gene>
    <name evidence="7" type="ORF">OAN307_c20100</name>
</gene>
<dbReference type="RefSeq" id="WP_015499678.1">
    <property type="nucleotide sequence ID" value="NC_020911.1"/>
</dbReference>
<evidence type="ECO:0000259" key="6">
    <source>
        <dbReference type="PROSITE" id="PS50928"/>
    </source>
</evidence>
<comment type="subcellular location">
    <subcellularLocation>
        <location evidence="1 5">Cell membrane</location>
        <topology evidence="1 5">Multi-pass membrane protein</topology>
    </subcellularLocation>
</comment>
<dbReference type="PANTHER" id="PTHR43759">
    <property type="entry name" value="TREHALOSE TRANSPORT SYSTEM PERMEASE PROTEIN SUGA"/>
    <property type="match status" value="1"/>
</dbReference>
<feature type="transmembrane region" description="Helical" evidence="5">
    <location>
        <begin position="209"/>
        <end position="229"/>
    </location>
</feature>
<dbReference type="PROSITE" id="PS50928">
    <property type="entry name" value="ABC_TM1"/>
    <property type="match status" value="1"/>
</dbReference>
<reference evidence="7 8" key="1">
    <citation type="journal article" date="2013" name="PLoS ONE">
        <title>Poles Apart: Arctic and Antarctic Octadecabacter strains Share High Genome Plasticity and a New Type of Xanthorhodopsin.</title>
        <authorList>
            <person name="Vollmers J."/>
            <person name="Voget S."/>
            <person name="Dietrich S."/>
            <person name="Gollnow K."/>
            <person name="Smits M."/>
            <person name="Meyer K."/>
            <person name="Brinkhoff T."/>
            <person name="Simon M."/>
            <person name="Daniel R."/>
        </authorList>
    </citation>
    <scope>NUCLEOTIDE SEQUENCE [LARGE SCALE GENOMIC DNA]</scope>
    <source>
        <strain evidence="7 8">307</strain>
    </source>
</reference>
<dbReference type="Pfam" id="PF00528">
    <property type="entry name" value="BPD_transp_1"/>
    <property type="match status" value="1"/>
</dbReference>
<evidence type="ECO:0000313" key="8">
    <source>
        <dbReference type="Proteomes" id="UP000005307"/>
    </source>
</evidence>
<dbReference type="InterPro" id="IPR035906">
    <property type="entry name" value="MetI-like_sf"/>
</dbReference>
<dbReference type="eggNOG" id="COG1175">
    <property type="taxonomic scope" value="Bacteria"/>
</dbReference>
<keyword evidence="8" id="KW-1185">Reference proteome</keyword>
<dbReference type="KEGG" id="oat:OAN307_c20100"/>
<evidence type="ECO:0000256" key="1">
    <source>
        <dbReference type="ARBA" id="ARBA00004651"/>
    </source>
</evidence>
<dbReference type="OrthoDB" id="9801818at2"/>
<comment type="similarity">
    <text evidence="5">Belongs to the binding-protein-dependent transport system permease family.</text>
</comment>
<feature type="transmembrane region" description="Helical" evidence="5">
    <location>
        <begin position="76"/>
        <end position="96"/>
    </location>
</feature>
<proteinExistence type="inferred from homology"/>
<dbReference type="EMBL" id="CP003740">
    <property type="protein sequence ID" value="AGI67653.1"/>
    <property type="molecule type" value="Genomic_DNA"/>
</dbReference>
<feature type="domain" description="ABC transmembrane type-1" evidence="6">
    <location>
        <begin position="66"/>
        <end position="282"/>
    </location>
</feature>
<dbReference type="InterPro" id="IPR000515">
    <property type="entry name" value="MetI-like"/>
</dbReference>